<evidence type="ECO:0000313" key="1">
    <source>
        <dbReference type="EMBL" id="RVW65622.1"/>
    </source>
</evidence>
<gene>
    <name evidence="1" type="primary">SAB_2</name>
    <name evidence="1" type="ORF">CK203_033197</name>
</gene>
<protein>
    <submittedName>
        <fullName evidence="1">Protein SABRE</fullName>
    </submittedName>
</protein>
<accession>A0A438G077</accession>
<dbReference type="Proteomes" id="UP000288805">
    <property type="component" value="Unassembled WGS sequence"/>
</dbReference>
<proteinExistence type="predicted"/>
<organism evidence="1 2">
    <name type="scientific">Vitis vinifera</name>
    <name type="common">Grape</name>
    <dbReference type="NCBI Taxonomy" id="29760"/>
    <lineage>
        <taxon>Eukaryota</taxon>
        <taxon>Viridiplantae</taxon>
        <taxon>Streptophyta</taxon>
        <taxon>Embryophyta</taxon>
        <taxon>Tracheophyta</taxon>
        <taxon>Spermatophyta</taxon>
        <taxon>Magnoliopsida</taxon>
        <taxon>eudicotyledons</taxon>
        <taxon>Gunneridae</taxon>
        <taxon>Pentapetalae</taxon>
        <taxon>rosids</taxon>
        <taxon>Vitales</taxon>
        <taxon>Vitaceae</taxon>
        <taxon>Viteae</taxon>
        <taxon>Vitis</taxon>
    </lineage>
</organism>
<sequence>MVLQEGAANPDKVHSTDFKAIMWTCTVSAPEMTTVLYSLSGIPLYHDSMLNLGSAIVVSKSLHKSLNLFLIR</sequence>
<dbReference type="OrthoDB" id="1562405at2759"/>
<dbReference type="EMBL" id="QGNW01000687">
    <property type="protein sequence ID" value="RVW65622.1"/>
    <property type="molecule type" value="Genomic_DNA"/>
</dbReference>
<comment type="caution">
    <text evidence="1">The sequence shown here is derived from an EMBL/GenBank/DDBJ whole genome shotgun (WGS) entry which is preliminary data.</text>
</comment>
<name>A0A438G077_VITVI</name>
<reference evidence="1 2" key="1">
    <citation type="journal article" date="2018" name="PLoS Genet.">
        <title>Population sequencing reveals clonal diversity and ancestral inbreeding in the grapevine cultivar Chardonnay.</title>
        <authorList>
            <person name="Roach M.J."/>
            <person name="Johnson D.L."/>
            <person name="Bohlmann J."/>
            <person name="van Vuuren H.J."/>
            <person name="Jones S.J."/>
            <person name="Pretorius I.S."/>
            <person name="Schmidt S.A."/>
            <person name="Borneman A.R."/>
        </authorList>
    </citation>
    <scope>NUCLEOTIDE SEQUENCE [LARGE SCALE GENOMIC DNA]</scope>
    <source>
        <strain evidence="2">cv. Chardonnay</strain>
        <tissue evidence="1">Leaf</tissue>
    </source>
</reference>
<evidence type="ECO:0000313" key="2">
    <source>
        <dbReference type="Proteomes" id="UP000288805"/>
    </source>
</evidence>
<dbReference type="AlphaFoldDB" id="A0A438G077"/>